<gene>
    <name evidence="2" type="ORF">RirG_047170</name>
</gene>
<proteinExistence type="predicted"/>
<comment type="caution">
    <text evidence="2">The sequence shown here is derived from an EMBL/GenBank/DDBJ whole genome shotgun (WGS) entry which is preliminary data.</text>
</comment>
<dbReference type="OrthoDB" id="2419759at2759"/>
<protein>
    <submittedName>
        <fullName evidence="2">Uncharacterized protein</fullName>
    </submittedName>
</protein>
<evidence type="ECO:0000256" key="1">
    <source>
        <dbReference type="SAM" id="MobiDB-lite"/>
    </source>
</evidence>
<dbReference type="AlphaFoldDB" id="A0A015K5F8"/>
<feature type="compositionally biased region" description="Polar residues" evidence="1">
    <location>
        <begin position="124"/>
        <end position="168"/>
    </location>
</feature>
<sequence length="255" mass="28703">MVTHNSSNNFDVNVYYESNSQTTVSQTYDTYCNDVNNMISDQQLMSNTISLDQQLNASSPNHHDANDANDANYQQYNNQQTTIPDQPNVASPNHNQQYQQHDIVSPNSDECDTNYQQHNNAISNYSNNATISPGRQPTSDNNVTTSSDQQPTANSPNHNQQYQRHNVASPNHQQQYHNYQQPSGNNNHDSNNTNRNNHNQPSSSNNDSSPQFSSPQSGIFLNITINSPQTNFIIIPNMDIQQVLAFLNNPSGFQR</sequence>
<keyword evidence="3" id="KW-1185">Reference proteome</keyword>
<name>A0A015K5F8_RHIIW</name>
<dbReference type="EMBL" id="JEMT01012702">
    <property type="protein sequence ID" value="EXX74860.1"/>
    <property type="molecule type" value="Genomic_DNA"/>
</dbReference>
<dbReference type="Proteomes" id="UP000022910">
    <property type="component" value="Unassembled WGS sequence"/>
</dbReference>
<evidence type="ECO:0000313" key="3">
    <source>
        <dbReference type="Proteomes" id="UP000022910"/>
    </source>
</evidence>
<feature type="region of interest" description="Disordered" evidence="1">
    <location>
        <begin position="124"/>
        <end position="215"/>
    </location>
</feature>
<dbReference type="HOGENOM" id="CLU_050734_0_0_1"/>
<reference evidence="2 3" key="1">
    <citation type="submission" date="2014-02" db="EMBL/GenBank/DDBJ databases">
        <title>Single nucleus genome sequencing reveals high similarity among nuclei of an endomycorrhizal fungus.</title>
        <authorList>
            <person name="Lin K."/>
            <person name="Geurts R."/>
            <person name="Zhang Z."/>
            <person name="Limpens E."/>
            <person name="Saunders D.G."/>
            <person name="Mu D."/>
            <person name="Pang E."/>
            <person name="Cao H."/>
            <person name="Cha H."/>
            <person name="Lin T."/>
            <person name="Zhou Q."/>
            <person name="Shang Y."/>
            <person name="Li Y."/>
            <person name="Ivanov S."/>
            <person name="Sharma T."/>
            <person name="Velzen R.V."/>
            <person name="Ruijter N.D."/>
            <person name="Aanen D.K."/>
            <person name="Win J."/>
            <person name="Kamoun S."/>
            <person name="Bisseling T."/>
            <person name="Huang S."/>
        </authorList>
    </citation>
    <scope>NUCLEOTIDE SEQUENCE [LARGE SCALE GENOMIC DNA]</scope>
    <source>
        <strain evidence="3">DAOM197198w</strain>
    </source>
</reference>
<evidence type="ECO:0000313" key="2">
    <source>
        <dbReference type="EMBL" id="EXX74860.1"/>
    </source>
</evidence>
<feature type="compositionally biased region" description="Low complexity" evidence="1">
    <location>
        <begin position="169"/>
        <end position="215"/>
    </location>
</feature>
<accession>A0A015K5F8</accession>
<organism evidence="2 3">
    <name type="scientific">Rhizophagus irregularis (strain DAOM 197198w)</name>
    <name type="common">Glomus intraradices</name>
    <dbReference type="NCBI Taxonomy" id="1432141"/>
    <lineage>
        <taxon>Eukaryota</taxon>
        <taxon>Fungi</taxon>
        <taxon>Fungi incertae sedis</taxon>
        <taxon>Mucoromycota</taxon>
        <taxon>Glomeromycotina</taxon>
        <taxon>Glomeromycetes</taxon>
        <taxon>Glomerales</taxon>
        <taxon>Glomeraceae</taxon>
        <taxon>Rhizophagus</taxon>
    </lineage>
</organism>